<dbReference type="Pfam" id="PF00589">
    <property type="entry name" value="Phage_integrase"/>
    <property type="match status" value="1"/>
</dbReference>
<dbReference type="PANTHER" id="PTHR30349">
    <property type="entry name" value="PHAGE INTEGRASE-RELATED"/>
    <property type="match status" value="1"/>
</dbReference>
<dbReference type="PROSITE" id="PS51898">
    <property type="entry name" value="TYR_RECOMBINASE"/>
    <property type="match status" value="1"/>
</dbReference>
<sequence>MMHMSHHTEGTTMTKAPRSSEAGRVIPLREAPQRGMSAPRIRTKPDMGSIEERYGGRSFRATWRANGRRENRSFTTYEEARDFLNAMAINIRQGGVPIAVSKSRTRFEDFARHWLACETKDRSKKESILKNHLVPAFGRKPIGQITRREVQDWINRVQRDAAVECEVCDALQTELGDDDARCRRHKGRKPPSPRSIKDHYVMLSQVMRAAEREGYLLNGCPVGKGLHTFPDVDKRMVILNDYQADHLLEVAAEQFPAELAMVHLDSHTGLRLGELVALSREQYDGSSLLIDRAFKRSGIVGKTKTGRVRCVTLDDCCKRVLNEHLAGLDPEQRLIFPAVGGGMLIPTNWRKRVWYPLVEAAGLGHMGLHIHDLRHTHCSNLLAAGWEVTAVAERLGHASTKMTLDVYAHPLAGRQAALLAEKGLRPQAPGL</sequence>
<evidence type="ECO:0000259" key="8">
    <source>
        <dbReference type="PROSITE" id="PS51900"/>
    </source>
</evidence>
<evidence type="ECO:0000256" key="1">
    <source>
        <dbReference type="ARBA" id="ARBA00008857"/>
    </source>
</evidence>
<dbReference type="EMBL" id="RJSF01000041">
    <property type="protein sequence ID" value="RNM13283.1"/>
    <property type="molecule type" value="Genomic_DNA"/>
</dbReference>
<dbReference type="GO" id="GO:0003677">
    <property type="term" value="F:DNA binding"/>
    <property type="evidence" value="ECO:0007669"/>
    <property type="project" value="UniProtKB-UniRule"/>
</dbReference>
<evidence type="ECO:0000256" key="5">
    <source>
        <dbReference type="PROSITE-ProRule" id="PRU01248"/>
    </source>
</evidence>
<dbReference type="InterPro" id="IPR044068">
    <property type="entry name" value="CB"/>
</dbReference>
<dbReference type="InterPro" id="IPR013762">
    <property type="entry name" value="Integrase-like_cat_sf"/>
</dbReference>
<feature type="region of interest" description="Disordered" evidence="6">
    <location>
        <begin position="1"/>
        <end position="27"/>
    </location>
</feature>
<evidence type="ECO:0000256" key="2">
    <source>
        <dbReference type="ARBA" id="ARBA00022908"/>
    </source>
</evidence>
<dbReference type="CDD" id="cd01189">
    <property type="entry name" value="INT_ICEBs1_C_like"/>
    <property type="match status" value="1"/>
</dbReference>
<comment type="similarity">
    <text evidence="1">Belongs to the 'phage' integrase family.</text>
</comment>
<dbReference type="InterPro" id="IPR002104">
    <property type="entry name" value="Integrase_catalytic"/>
</dbReference>
<dbReference type="Gene3D" id="1.10.150.130">
    <property type="match status" value="1"/>
</dbReference>
<evidence type="ECO:0000256" key="3">
    <source>
        <dbReference type="ARBA" id="ARBA00023125"/>
    </source>
</evidence>
<dbReference type="PANTHER" id="PTHR30349:SF64">
    <property type="entry name" value="PROPHAGE INTEGRASE INTD-RELATED"/>
    <property type="match status" value="1"/>
</dbReference>
<dbReference type="InterPro" id="IPR011010">
    <property type="entry name" value="DNA_brk_join_enz"/>
</dbReference>
<protein>
    <submittedName>
        <fullName evidence="9">Site-specific integrase</fullName>
    </submittedName>
</protein>
<dbReference type="AlphaFoldDB" id="A0A3N0GLD1"/>
<reference evidence="9 10" key="1">
    <citation type="submission" date="2018-11" db="EMBL/GenBank/DDBJ databases">
        <authorList>
            <person name="Li F."/>
        </authorList>
    </citation>
    <scope>NUCLEOTIDE SEQUENCE [LARGE SCALE GENOMIC DNA]</scope>
    <source>
        <strain evidence="9 10">Gsoil 818</strain>
    </source>
</reference>
<dbReference type="InterPro" id="IPR050090">
    <property type="entry name" value="Tyrosine_recombinase_XerCD"/>
</dbReference>
<accession>A0A3N0GLD1</accession>
<evidence type="ECO:0000259" key="7">
    <source>
        <dbReference type="PROSITE" id="PS51898"/>
    </source>
</evidence>
<keyword evidence="10" id="KW-1185">Reference proteome</keyword>
<dbReference type="Gene3D" id="1.10.443.10">
    <property type="entry name" value="Intergrase catalytic core"/>
    <property type="match status" value="1"/>
</dbReference>
<feature type="domain" description="Core-binding (CB)" evidence="8">
    <location>
        <begin position="105"/>
        <end position="211"/>
    </location>
</feature>
<dbReference type="SUPFAM" id="SSF56349">
    <property type="entry name" value="DNA breaking-rejoining enzymes"/>
    <property type="match status" value="1"/>
</dbReference>
<dbReference type="Pfam" id="PF14659">
    <property type="entry name" value="Phage_int_SAM_3"/>
    <property type="match status" value="1"/>
</dbReference>
<organism evidence="9 10">
    <name type="scientific">Nocardioides pocheonensis</name>
    <dbReference type="NCBI Taxonomy" id="661485"/>
    <lineage>
        <taxon>Bacteria</taxon>
        <taxon>Bacillati</taxon>
        <taxon>Actinomycetota</taxon>
        <taxon>Actinomycetes</taxon>
        <taxon>Propionibacteriales</taxon>
        <taxon>Nocardioidaceae</taxon>
        <taxon>Nocardioides</taxon>
    </lineage>
</organism>
<name>A0A3N0GLD1_9ACTN</name>
<proteinExistence type="inferred from homology"/>
<feature type="domain" description="Tyr recombinase" evidence="7">
    <location>
        <begin position="234"/>
        <end position="420"/>
    </location>
</feature>
<evidence type="ECO:0000313" key="10">
    <source>
        <dbReference type="Proteomes" id="UP000279994"/>
    </source>
</evidence>
<dbReference type="InterPro" id="IPR010998">
    <property type="entry name" value="Integrase_recombinase_N"/>
</dbReference>
<dbReference type="PROSITE" id="PS51900">
    <property type="entry name" value="CB"/>
    <property type="match status" value="1"/>
</dbReference>
<keyword evidence="4" id="KW-0233">DNA recombination</keyword>
<keyword evidence="2" id="KW-0229">DNA integration</keyword>
<dbReference type="Proteomes" id="UP000279994">
    <property type="component" value="Unassembled WGS sequence"/>
</dbReference>
<gene>
    <name evidence="9" type="ORF">EFL26_15820</name>
</gene>
<evidence type="ECO:0000256" key="4">
    <source>
        <dbReference type="ARBA" id="ARBA00023172"/>
    </source>
</evidence>
<evidence type="ECO:0000313" key="9">
    <source>
        <dbReference type="EMBL" id="RNM13283.1"/>
    </source>
</evidence>
<dbReference type="GO" id="GO:0006310">
    <property type="term" value="P:DNA recombination"/>
    <property type="evidence" value="ECO:0007669"/>
    <property type="project" value="UniProtKB-KW"/>
</dbReference>
<comment type="caution">
    <text evidence="9">The sequence shown here is derived from an EMBL/GenBank/DDBJ whole genome shotgun (WGS) entry which is preliminary data.</text>
</comment>
<dbReference type="InterPro" id="IPR004107">
    <property type="entry name" value="Integrase_SAM-like_N"/>
</dbReference>
<keyword evidence="3 5" id="KW-0238">DNA-binding</keyword>
<dbReference type="GO" id="GO:0015074">
    <property type="term" value="P:DNA integration"/>
    <property type="evidence" value="ECO:0007669"/>
    <property type="project" value="UniProtKB-KW"/>
</dbReference>
<evidence type="ECO:0000256" key="6">
    <source>
        <dbReference type="SAM" id="MobiDB-lite"/>
    </source>
</evidence>